<reference evidence="2 3" key="1">
    <citation type="journal article" date="2016" name="Genome Biol. Evol.">
        <title>Gene Family Evolution Reflects Adaptation to Soil Environmental Stressors in the Genome of the Collembolan Orchesella cincta.</title>
        <authorList>
            <person name="Faddeeva-Vakhrusheva A."/>
            <person name="Derks M.F."/>
            <person name="Anvar S.Y."/>
            <person name="Agamennone V."/>
            <person name="Suring W."/>
            <person name="Smit S."/>
            <person name="van Straalen N.M."/>
            <person name="Roelofs D."/>
        </authorList>
    </citation>
    <scope>NUCLEOTIDE SEQUENCE [LARGE SCALE GENOMIC DNA]</scope>
    <source>
        <tissue evidence="2">Mixed pool</tissue>
    </source>
</reference>
<dbReference type="AlphaFoldDB" id="A0A1D2M6U6"/>
<gene>
    <name evidence="2" type="ORF">Ocin01_18042</name>
</gene>
<evidence type="ECO:0000313" key="2">
    <source>
        <dbReference type="EMBL" id="ODM88642.1"/>
    </source>
</evidence>
<organism evidence="2 3">
    <name type="scientific">Orchesella cincta</name>
    <name type="common">Springtail</name>
    <name type="synonym">Podura cincta</name>
    <dbReference type="NCBI Taxonomy" id="48709"/>
    <lineage>
        <taxon>Eukaryota</taxon>
        <taxon>Metazoa</taxon>
        <taxon>Ecdysozoa</taxon>
        <taxon>Arthropoda</taxon>
        <taxon>Hexapoda</taxon>
        <taxon>Collembola</taxon>
        <taxon>Entomobryomorpha</taxon>
        <taxon>Entomobryoidea</taxon>
        <taxon>Orchesellidae</taxon>
        <taxon>Orchesellinae</taxon>
        <taxon>Orchesella</taxon>
    </lineage>
</organism>
<dbReference type="SUPFAM" id="SSF49695">
    <property type="entry name" value="gamma-Crystallin-like"/>
    <property type="match status" value="1"/>
</dbReference>
<dbReference type="EMBL" id="LJIJ01003351">
    <property type="protein sequence ID" value="ODM88642.1"/>
    <property type="molecule type" value="Genomic_DNA"/>
</dbReference>
<comment type="caution">
    <text evidence="2">The sequence shown here is derived from an EMBL/GenBank/DDBJ whole genome shotgun (WGS) entry which is preliminary data.</text>
</comment>
<proteinExistence type="predicted"/>
<feature type="signal peptide" evidence="1">
    <location>
        <begin position="1"/>
        <end position="27"/>
    </location>
</feature>
<dbReference type="Proteomes" id="UP000094527">
    <property type="component" value="Unassembled WGS sequence"/>
</dbReference>
<dbReference type="Gene3D" id="2.60.20.10">
    <property type="entry name" value="Crystallins"/>
    <property type="match status" value="1"/>
</dbReference>
<sequence>MVMEILNFVPISTILLISHLLFWNCEGANVMIYTHENFTGSVYALESTPICKNLPTDFKGSIKTTGCIAVYQRTNCSGRSFVVRSDKNELRELTDGVEPQDYPVQLSFRECTDLEYGLGARLDLEWILYRDSEKMELETHGGITCECIWLTWRNYHGFFANTHGNCFKVYNNADCKGNPVSEVNGHSEDIPDGGEDGGSMQLCAICLHILYRNRVKYETDRKQPQTVSGDNTQTEDKKLCDNLKNSMATVLPASKELVKGLANTFKDETGIENVRKSYEISRKKEFQVHKKVVVPKCTNYSVSSFIESLVYPQTRFNVQLKITGTNRQSNAPLTSSDTRKGLEIKDEMEMRILDTHVQADNFTVVVESTFKKF</sequence>
<evidence type="ECO:0000313" key="3">
    <source>
        <dbReference type="Proteomes" id="UP000094527"/>
    </source>
</evidence>
<dbReference type="InterPro" id="IPR011024">
    <property type="entry name" value="G_crystallin-like"/>
</dbReference>
<feature type="chain" id="PRO_5008903539" evidence="1">
    <location>
        <begin position="28"/>
        <end position="373"/>
    </location>
</feature>
<protein>
    <submittedName>
        <fullName evidence="2">Uncharacterized protein</fullName>
    </submittedName>
</protein>
<keyword evidence="3" id="KW-1185">Reference proteome</keyword>
<accession>A0A1D2M6U6</accession>
<name>A0A1D2M6U6_ORCCI</name>
<evidence type="ECO:0000256" key="1">
    <source>
        <dbReference type="SAM" id="SignalP"/>
    </source>
</evidence>
<keyword evidence="1" id="KW-0732">Signal</keyword>